<comment type="caution">
    <text evidence="19">The sequence shown here is derived from an EMBL/GenBank/DDBJ whole genome shotgun (WGS) entry which is preliminary data.</text>
</comment>
<keyword evidence="8 15" id="KW-0547">Nucleotide-binding</keyword>
<evidence type="ECO:0000256" key="12">
    <source>
        <dbReference type="ARBA" id="ARBA00023136"/>
    </source>
</evidence>
<keyword evidence="11 16" id="KW-1133">Transmembrane helix</keyword>
<evidence type="ECO:0000256" key="11">
    <source>
        <dbReference type="ARBA" id="ARBA00022989"/>
    </source>
</evidence>
<dbReference type="Pfam" id="PF00069">
    <property type="entry name" value="Pkinase"/>
    <property type="match status" value="1"/>
</dbReference>
<evidence type="ECO:0000256" key="9">
    <source>
        <dbReference type="ARBA" id="ARBA00022777"/>
    </source>
</evidence>
<feature type="domain" description="Gnk2-homologous" evidence="18">
    <location>
        <begin position="142"/>
        <end position="253"/>
    </location>
</feature>
<evidence type="ECO:0000256" key="5">
    <source>
        <dbReference type="ARBA" id="ARBA00022692"/>
    </source>
</evidence>
<evidence type="ECO:0000256" key="10">
    <source>
        <dbReference type="ARBA" id="ARBA00022840"/>
    </source>
</evidence>
<dbReference type="GO" id="GO:0005886">
    <property type="term" value="C:plasma membrane"/>
    <property type="evidence" value="ECO:0007669"/>
    <property type="project" value="TreeGrafter"/>
</dbReference>
<feature type="domain" description="Gnk2-homologous" evidence="18">
    <location>
        <begin position="33"/>
        <end position="136"/>
    </location>
</feature>
<accession>A0AAW1HZW1</accession>
<evidence type="ECO:0000256" key="6">
    <source>
        <dbReference type="ARBA" id="ARBA00022729"/>
    </source>
</evidence>
<dbReference type="AlphaFoldDB" id="A0AAW1HZW1"/>
<dbReference type="SMART" id="SM00220">
    <property type="entry name" value="S_TKc"/>
    <property type="match status" value="1"/>
</dbReference>
<dbReference type="Gene3D" id="1.10.510.10">
    <property type="entry name" value="Transferase(Phosphotransferase) domain 1"/>
    <property type="match status" value="1"/>
</dbReference>
<dbReference type="InterPro" id="IPR017441">
    <property type="entry name" value="Protein_kinase_ATP_BS"/>
</dbReference>
<evidence type="ECO:0000256" key="3">
    <source>
        <dbReference type="ARBA" id="ARBA00022553"/>
    </source>
</evidence>
<keyword evidence="10 15" id="KW-0067">ATP-binding</keyword>
<dbReference type="EMBL" id="JBDFQZ010000010">
    <property type="protein sequence ID" value="KAK9681694.1"/>
    <property type="molecule type" value="Genomic_DNA"/>
</dbReference>
<keyword evidence="12 16" id="KW-0472">Membrane</keyword>
<dbReference type="InterPro" id="IPR011009">
    <property type="entry name" value="Kinase-like_dom_sf"/>
</dbReference>
<dbReference type="Gene3D" id="3.30.200.20">
    <property type="entry name" value="Phosphorylase Kinase, domain 1"/>
    <property type="match status" value="1"/>
</dbReference>
<protein>
    <submittedName>
        <fullName evidence="19">Uncharacterized protein</fullName>
    </submittedName>
</protein>
<evidence type="ECO:0000256" key="2">
    <source>
        <dbReference type="ARBA" id="ARBA00022527"/>
    </source>
</evidence>
<keyword evidence="13" id="KW-0675">Receptor</keyword>
<evidence type="ECO:0000256" key="14">
    <source>
        <dbReference type="ARBA" id="ARBA00023180"/>
    </source>
</evidence>
<evidence type="ECO:0000256" key="15">
    <source>
        <dbReference type="PROSITE-ProRule" id="PRU10141"/>
    </source>
</evidence>
<keyword evidence="5 16" id="KW-0812">Transmembrane</keyword>
<dbReference type="GO" id="GO:0004674">
    <property type="term" value="F:protein serine/threonine kinase activity"/>
    <property type="evidence" value="ECO:0007669"/>
    <property type="project" value="UniProtKB-KW"/>
</dbReference>
<evidence type="ECO:0000256" key="16">
    <source>
        <dbReference type="SAM" id="Phobius"/>
    </source>
</evidence>
<dbReference type="PANTHER" id="PTHR27002">
    <property type="entry name" value="RECEPTOR-LIKE SERINE/THREONINE-PROTEIN KINASE SD1-8"/>
    <property type="match status" value="1"/>
</dbReference>
<keyword evidence="2" id="KW-0723">Serine/threonine-protein kinase</keyword>
<dbReference type="InterPro" id="IPR008271">
    <property type="entry name" value="Ser/Thr_kinase_AS"/>
</dbReference>
<keyword evidence="20" id="KW-1185">Reference proteome</keyword>
<keyword evidence="4" id="KW-0808">Transferase</keyword>
<evidence type="ECO:0000313" key="19">
    <source>
        <dbReference type="EMBL" id="KAK9681694.1"/>
    </source>
</evidence>
<evidence type="ECO:0000256" key="13">
    <source>
        <dbReference type="ARBA" id="ARBA00023170"/>
    </source>
</evidence>
<dbReference type="FunFam" id="1.10.510.10:FF:000343">
    <property type="entry name" value="Cysteine-rich receptor-like protein kinase 28"/>
    <property type="match status" value="1"/>
</dbReference>
<evidence type="ECO:0000256" key="7">
    <source>
        <dbReference type="ARBA" id="ARBA00022737"/>
    </source>
</evidence>
<keyword evidence="7" id="KW-0677">Repeat</keyword>
<evidence type="ECO:0000256" key="8">
    <source>
        <dbReference type="ARBA" id="ARBA00022741"/>
    </source>
</evidence>
<dbReference type="GO" id="GO:0005524">
    <property type="term" value="F:ATP binding"/>
    <property type="evidence" value="ECO:0007669"/>
    <property type="project" value="UniProtKB-UniRule"/>
</dbReference>
<dbReference type="PROSITE" id="PS00107">
    <property type="entry name" value="PROTEIN_KINASE_ATP"/>
    <property type="match status" value="1"/>
</dbReference>
<keyword evidence="9" id="KW-0418">Kinase</keyword>
<keyword evidence="14" id="KW-0325">Glycoprotein</keyword>
<keyword evidence="3" id="KW-0597">Phosphoprotein</keyword>
<dbReference type="CDD" id="cd23509">
    <property type="entry name" value="Gnk2-like"/>
    <property type="match status" value="2"/>
</dbReference>
<feature type="transmembrane region" description="Helical" evidence="16">
    <location>
        <begin position="291"/>
        <end position="312"/>
    </location>
</feature>
<proteinExistence type="predicted"/>
<feature type="domain" description="Protein kinase" evidence="17">
    <location>
        <begin position="349"/>
        <end position="625"/>
    </location>
</feature>
<gene>
    <name evidence="19" type="ORF">RND81_10G020900</name>
</gene>
<feature type="binding site" evidence="15">
    <location>
        <position position="377"/>
    </location>
    <ligand>
        <name>ATP</name>
        <dbReference type="ChEBI" id="CHEBI:30616"/>
    </ligand>
</feature>
<dbReference type="InterPro" id="IPR002902">
    <property type="entry name" value="GNK2"/>
</dbReference>
<organism evidence="19 20">
    <name type="scientific">Saponaria officinalis</name>
    <name type="common">Common soapwort</name>
    <name type="synonym">Lychnis saponaria</name>
    <dbReference type="NCBI Taxonomy" id="3572"/>
    <lineage>
        <taxon>Eukaryota</taxon>
        <taxon>Viridiplantae</taxon>
        <taxon>Streptophyta</taxon>
        <taxon>Embryophyta</taxon>
        <taxon>Tracheophyta</taxon>
        <taxon>Spermatophyta</taxon>
        <taxon>Magnoliopsida</taxon>
        <taxon>eudicotyledons</taxon>
        <taxon>Gunneridae</taxon>
        <taxon>Pentapetalae</taxon>
        <taxon>Caryophyllales</taxon>
        <taxon>Caryophyllaceae</taxon>
        <taxon>Caryophylleae</taxon>
        <taxon>Saponaria</taxon>
    </lineage>
</organism>
<evidence type="ECO:0000256" key="1">
    <source>
        <dbReference type="ARBA" id="ARBA00004167"/>
    </source>
</evidence>
<dbReference type="GO" id="GO:0009737">
    <property type="term" value="P:response to abscisic acid"/>
    <property type="evidence" value="ECO:0007669"/>
    <property type="project" value="UniProtKB-ARBA"/>
</dbReference>
<dbReference type="PROSITE" id="PS00108">
    <property type="entry name" value="PROTEIN_KINASE_ST"/>
    <property type="match status" value="1"/>
</dbReference>
<dbReference type="Gene3D" id="3.30.430.20">
    <property type="entry name" value="Gnk2 domain, C-X8-C-X2-C motif"/>
    <property type="match status" value="2"/>
</dbReference>
<dbReference type="PROSITE" id="PS51473">
    <property type="entry name" value="GNK2"/>
    <property type="match status" value="2"/>
</dbReference>
<reference evidence="19" key="1">
    <citation type="submission" date="2024-03" db="EMBL/GenBank/DDBJ databases">
        <title>WGS assembly of Saponaria officinalis var. Norfolk2.</title>
        <authorList>
            <person name="Jenkins J."/>
            <person name="Shu S."/>
            <person name="Grimwood J."/>
            <person name="Barry K."/>
            <person name="Goodstein D."/>
            <person name="Schmutz J."/>
            <person name="Leebens-Mack J."/>
            <person name="Osbourn A."/>
        </authorList>
    </citation>
    <scope>NUCLEOTIDE SEQUENCE [LARGE SCALE GENOMIC DNA]</scope>
    <source>
        <strain evidence="19">JIC</strain>
    </source>
</reference>
<name>A0AAW1HZW1_SAPOF</name>
<dbReference type="InterPro" id="IPR038408">
    <property type="entry name" value="GNK2_sf"/>
</dbReference>
<dbReference type="Pfam" id="PF01657">
    <property type="entry name" value="Stress-antifung"/>
    <property type="match status" value="2"/>
</dbReference>
<comment type="subcellular location">
    <subcellularLocation>
        <location evidence="1">Membrane</location>
        <topology evidence="1">Single-pass membrane protein</topology>
    </subcellularLocation>
</comment>
<dbReference type="PANTHER" id="PTHR27002:SF1104">
    <property type="entry name" value="CYSTEINE-RICH RECEPTOR-LIKE PROTEIN KINASE 27-RELATED"/>
    <property type="match status" value="1"/>
</dbReference>
<evidence type="ECO:0000313" key="20">
    <source>
        <dbReference type="Proteomes" id="UP001443914"/>
    </source>
</evidence>
<dbReference type="CDD" id="cd14066">
    <property type="entry name" value="STKc_IRAK"/>
    <property type="match status" value="1"/>
</dbReference>
<dbReference type="SUPFAM" id="SSF56112">
    <property type="entry name" value="Protein kinase-like (PK-like)"/>
    <property type="match status" value="1"/>
</dbReference>
<dbReference type="PROSITE" id="PS50011">
    <property type="entry name" value="PROTEIN_KINASE_DOM"/>
    <property type="match status" value="1"/>
</dbReference>
<dbReference type="FunFam" id="3.30.200.20:FF:000142">
    <property type="entry name" value="Cysteine-rich receptor-like protein kinase 10"/>
    <property type="match status" value="1"/>
</dbReference>
<dbReference type="Proteomes" id="UP001443914">
    <property type="component" value="Unassembled WGS sequence"/>
</dbReference>
<evidence type="ECO:0000259" key="17">
    <source>
        <dbReference type="PROSITE" id="PS50011"/>
    </source>
</evidence>
<sequence>MYHQKKMDLSKATTMALLSIILIIQVTEVSSQFSFRHSDCSGATYTPNSPYQTNLNTVLNELMTDTKITYGFYNLSVGNPPNQVHSLAFCRGDVPLDICRVCITDSAKTISQTCPTQMQAFGYSEYCTIYITNKPVYGTVQDSPQWYLTGSDTVTDTVGFNASVVRLMTSLMNNASVGGSEIKYASGNFSLVGDQVLYGLVQCTPDLSAKRCVDCVQGSLSLLPSCCIQPDFKASGVKIVEPSCFVQYDLTPFFGNVANLVSPPLSSPPLANNHTTSTEVQKSKKSVNPTVIAIPIVVSSVLIIAVILCILLRKKKLRKSWFKFNKEDYETLQSLQFSLGAMKNATDDFSDNFKLGQGGFGIVYKGVLPDGQEIAVKRLSRSSGQGDVQFKNEILILAKLQHRNLVTLVGFCLHAEEMLLIYEFVANRSLDFFIFDPVQRRPMLWETRYKIINGIARGILYLHEESQLRIIHRDLKAANVLLDAEFIPKIADFGMARLFNIDQTQTMTTKIVGTYGYMAPEYVLHGQVSMKSDVFSFGVLVLEILTGKKITSFLGGENPQNLLSFAWKNWIEGTSWNIVNPILTARYSTQIQRCIHIALLCVQENPTDRPNMSSVVLMLSSHTVTLDVPLQPAFFMDGDEFSQDYTSGVHLNMTPI</sequence>
<dbReference type="InterPro" id="IPR000719">
    <property type="entry name" value="Prot_kinase_dom"/>
</dbReference>
<keyword evidence="6" id="KW-0732">Signal</keyword>
<evidence type="ECO:0000259" key="18">
    <source>
        <dbReference type="PROSITE" id="PS51473"/>
    </source>
</evidence>
<evidence type="ECO:0000256" key="4">
    <source>
        <dbReference type="ARBA" id="ARBA00022679"/>
    </source>
</evidence>